<dbReference type="KEGG" id="tva:4772515"/>
<evidence type="ECO:0000256" key="1">
    <source>
        <dbReference type="ARBA" id="ARBA00022448"/>
    </source>
</evidence>
<dbReference type="Pfam" id="PF12624">
    <property type="entry name" value="VPS13_N"/>
    <property type="match status" value="1"/>
</dbReference>
<sequence length="2836" mass="323498">MIDAVASKIIKKYLNDYIEDVSKNQLDMKIWKGDANFQDLILKKTALTNNGIPLTVTKGLLSKIHVTFPWKNLARDPTIINISDVYILVTPDAETVIKNDLQAANEAFHIGTSEDEKKANEIASTLHNLINTVIDNLHVNITNIHIRLEYSLNGANICFGFIIPSIRVYSVDENGNEIKGKKKKGQNMKKNLDISKVSIYFDTTDLPIDLDKFTELMKEKMSENFHQFILQPFSIHANLTHDRSKHALFETIISTVFENLHLSFDLMQCHTIILINRAYANFQKQRKFAHIIKPSPDDKAMFFNYLAKCAIVKARPNEFNPKLALTVLKNRKQYLQFYKERHKKHKIIHLKKDLEHLEKKIGTEASNILRRYSESIMLREKSSHITNQIDINELKKLVDQSENVFQMESIQMDFLIPKFEVEINLFQGEPLYKFIIEGLNGNMQNNSKNGFLQTLTCTIINAYSFPDQKSGNYNLKDAINIFKTEKPSLEMSKNDKLLNVKVDINPCTSKLDIRSVKNLQYFTSVKNPSLRTQTTANIIDFGQQLQIIRSIRGMNFNLNVKSFDYTMPYIENDLEKFVTFSIENIQLQTRPLNVTEKFLVITISNELTINSFRVDNQSLIDKMTFYSNNQLTFAKDDFNVELNIGCGLKNSRLIINENCINSLNNALKYQSSVLAASNDQKQPEQNVTTTYNITRLTFMTNFSLKNFNVDLYEKEILRSSFEMNDIECNFTKTRDNQMTDITVTDMTAEQYNTNYLKLKNTIISMTKDKVLVQSSTPFIVFDHLWIKFVQKSFNKLMSISASPQEENKQQKQNEPENLSNKNENLTNKNGNLTNKNENLTKVEEEPWMLEIDMKKPVIELAADYDNIVLNMEKFYMVSGKEMTIKIDKISGTRRDKMFLNELDILIDQKISEKGYLMKLDIPFLEINLDTDKYHSIMNAIYWYLEVTYNPNIPPSETIWEYEVSIKKISLGGYLFYSKIFDSILEDVFVKTTSNYKQSITDVTIETFKGNYLTQNQPLFVDSQNLKITYEGYKEDAKCTIIGDVKQFNLTREGFNWLIGIPFPATDPPETPPPPYPIDLNIKLSGLEAILIDNGVEYFKANTHGVSMTGVYNNAVALDIDLPDLKTETSYMSDVTFLDTSLLKLHYENYAIDLVFDEMNLNTAIIPLKTLLDSFSQTFYWMNNPNSENIDQEDLGWTLGLSLLSKSIRTNLFNLKNEKTLDILIENLKFCIKCVQKHAAVSLDKIDVKLENNDVFVLNNFIAAVSFIENDIPPQIEDIFAEKHIYCMRGFDFSKNSSTMSVNNIYVKYRHQTAQAILECIPFSDSPNKPKQTLSSTASSETSSVVSSSPSKVISNYQPKAVLSINEISIVFVIFEPLANIKVTNVNAGFSTIWSATVGGLAISPGLTNNSMIVCPVDKEFFRFEMKGEDFAMSLIESEVNFNYSFWLGLLSFVMRSPLIMSAYQSETNESNEEEVKSEVKSAKPNLSLKFNAPHLRLKLPTKSKSGTRHWVNLEFNTLVKMSSDVFSVNVSQCKLYISIDKIVYPPIFENLSVKYENVTKSNGKISNRIELSDFLWQISAADIILFNNIRSEVQEVVSKLRFPLPTSAEKGNTSVSFIKFSSGNLQLIMCRDNRSSTKCIPMFKVVIPPINFKLSSSSEFNAVAININPYTTYFNETTGNYDQIIEPIDLNIIAALNENSVNFMLKCAETVNINLPLMAVLQYMKMWDDIKSGMDGAINCDDLPSFWLSNRLGDDVQYIIAQDESKDGMIMMLAQEQAIPIYNIDMNCRISVLFGKNSVYFSPSILNYPTLLNETVSAVKKPYKGGMMVELSTPSEVENCLGINLIVFVKNDKQFVQNTKLRPGERYQLVWTSQKKETSLIFVGEGSDASSGHYEIIFSPKIDKPISFKIFYKKTQIFVRRTARTDRATGRRIFAIEPCCYLTSYLPLPLQAIPFEGQIPLVLQQGTKTEDLFIDTSQRKAKLVISLDGDTFNTWTIYLRERNPQVFSLIDPLSRKTVNLAVRVDAPIENDDNMLQINIYSPSIIFSSVKKPITVETVGKKSQSVKVDDRLFGMVCPDSFESDKTVEATILMEETKRSEPINLLVTQNRSLFLKTEIPDIFRPLRIDISQKDECSVLTISEMIIVKNCLPFSIGLQPILEIPKSFTESEEENSKNLKMHGPGSVVLEGETKEIQHVTQSGCFMLSVFGFLTTPALCLIKKQRTVFRVSSDKKFFIIELEVFDDGCSFYCVFKKSKFPTPFVITNDLEVPISVYHIIPRHSFNVYPLSTSIFAFDEPFAYPCLKILVNGKLLNISLIEDTGFVELISSTQEQKYYVAIRMTSEGFRTVILSDKIWEEKEKFSMNISLTFAGFAISMIDEYMRELFLLSLNDVSGSFDSGAKGSCLKIKVNEMQLDDQHTFSETPNVLSGRMNGKTPFFQMEMVLPPNILMFTSFDYLRINIERIDANLDINFLADVYNNLSVLLEQISYKIEPKLPLQNTSSVSRSANVSWLEVSPIFIYTAFRTSSNRPCETKKFPYSSFIPSISGVFEIPGVLLGQVSDTLQNIIDKISGDFKTEVFKQFIKMLGFSGSILDGLGVSQRIAEYLGIKMVSELNSEEDESSKLSQNTSDVYENRVNVIGVFSKESLELISRRANYFRAMPSEIISVLMENKHIENLQVKRVGRGVFGVWNEPSDAEDKTAVVLKQRRLPRAFPLNKIEKYSTEASTMQNKLQLALKNESENRQERIRMLLNPHDETYVCITDSLLVVMNKNDPKKVMRTYISQGTFSILANNSVKIKTNKGTTINIPYQSEKEAEETCAFLNSQKLALQIFEFSLI</sequence>
<feature type="domain" description="Chorein N-terminal" evidence="3">
    <location>
        <begin position="1"/>
        <end position="665"/>
    </location>
</feature>
<dbReference type="PANTHER" id="PTHR45523">
    <property type="entry name" value="TETRATRICOPEPTIDE REPEAT (TPR)-CONTAINING PROTEIN-RELATED"/>
    <property type="match status" value="1"/>
</dbReference>
<dbReference type="eggNOG" id="KOG1809">
    <property type="taxonomic scope" value="Eukaryota"/>
</dbReference>
<feature type="region of interest" description="Disordered" evidence="2">
    <location>
        <begin position="802"/>
        <end position="835"/>
    </location>
</feature>
<proteinExistence type="predicted"/>
<dbReference type="VEuPathDB" id="TrichDB:TVAG_388580"/>
<protein>
    <recommendedName>
        <fullName evidence="3">Chorein N-terminal domain-containing protein</fullName>
    </recommendedName>
</protein>
<gene>
    <name evidence="4" type="ORF">TVAG_388580</name>
</gene>
<reference evidence="4" key="1">
    <citation type="submission" date="2006-10" db="EMBL/GenBank/DDBJ databases">
        <authorList>
            <person name="Amadeo P."/>
            <person name="Zhao Q."/>
            <person name="Wortman J."/>
            <person name="Fraser-Liggett C."/>
            <person name="Carlton J."/>
        </authorList>
    </citation>
    <scope>NUCLEOTIDE SEQUENCE</scope>
    <source>
        <strain evidence="4">G3</strain>
    </source>
</reference>
<evidence type="ECO:0000313" key="5">
    <source>
        <dbReference type="Proteomes" id="UP000001542"/>
    </source>
</evidence>
<feature type="compositionally biased region" description="Low complexity" evidence="2">
    <location>
        <begin position="815"/>
        <end position="835"/>
    </location>
</feature>
<dbReference type="OrthoDB" id="428159at2759"/>
<feature type="region of interest" description="Disordered" evidence="2">
    <location>
        <begin position="1326"/>
        <end position="1346"/>
    </location>
</feature>
<organism evidence="4 5">
    <name type="scientific">Trichomonas vaginalis (strain ATCC PRA-98 / G3)</name>
    <dbReference type="NCBI Taxonomy" id="412133"/>
    <lineage>
        <taxon>Eukaryota</taxon>
        <taxon>Metamonada</taxon>
        <taxon>Parabasalia</taxon>
        <taxon>Trichomonadida</taxon>
        <taxon>Trichomonadidae</taxon>
        <taxon>Trichomonas</taxon>
    </lineage>
</organism>
<accession>A2DYJ1</accession>
<dbReference type="PANTHER" id="PTHR45523:SF1">
    <property type="entry name" value="TETRATRICOPEPTIDE REPEAT (TPR)-CONTAINING PROTEIN"/>
    <property type="match status" value="1"/>
</dbReference>
<keyword evidence="5" id="KW-1185">Reference proteome</keyword>
<keyword evidence="1" id="KW-0813">Transport</keyword>
<evidence type="ECO:0000256" key="2">
    <source>
        <dbReference type="SAM" id="MobiDB-lite"/>
    </source>
</evidence>
<feature type="compositionally biased region" description="Basic and acidic residues" evidence="2">
    <location>
        <begin position="805"/>
        <end position="814"/>
    </location>
</feature>
<dbReference type="Proteomes" id="UP000001542">
    <property type="component" value="Unassembled WGS sequence"/>
</dbReference>
<evidence type="ECO:0000259" key="3">
    <source>
        <dbReference type="Pfam" id="PF12624"/>
    </source>
</evidence>
<dbReference type="STRING" id="5722.A2DYJ1"/>
<dbReference type="InterPro" id="IPR026854">
    <property type="entry name" value="VPS13_N"/>
</dbReference>
<dbReference type="EMBL" id="DS113269">
    <property type="protein sequence ID" value="EAY14526.1"/>
    <property type="molecule type" value="Genomic_DNA"/>
</dbReference>
<dbReference type="VEuPathDB" id="TrichDB:TVAGG3_0321100"/>
<feature type="compositionally biased region" description="Low complexity" evidence="2">
    <location>
        <begin position="1332"/>
        <end position="1346"/>
    </location>
</feature>
<dbReference type="RefSeq" id="XP_001326749.1">
    <property type="nucleotide sequence ID" value="XM_001326714.1"/>
</dbReference>
<dbReference type="InParanoid" id="A2DYJ1"/>
<name>A2DYJ1_TRIV3</name>
<evidence type="ECO:0000313" key="4">
    <source>
        <dbReference type="EMBL" id="EAY14526.1"/>
    </source>
</evidence>
<reference evidence="4" key="2">
    <citation type="journal article" date="2007" name="Science">
        <title>Draft genome sequence of the sexually transmitted pathogen Trichomonas vaginalis.</title>
        <authorList>
            <person name="Carlton J.M."/>
            <person name="Hirt R.P."/>
            <person name="Silva J.C."/>
            <person name="Delcher A.L."/>
            <person name="Schatz M."/>
            <person name="Zhao Q."/>
            <person name="Wortman J.R."/>
            <person name="Bidwell S.L."/>
            <person name="Alsmark U.C.M."/>
            <person name="Besteiro S."/>
            <person name="Sicheritz-Ponten T."/>
            <person name="Noel C.J."/>
            <person name="Dacks J.B."/>
            <person name="Foster P.G."/>
            <person name="Simillion C."/>
            <person name="Van de Peer Y."/>
            <person name="Miranda-Saavedra D."/>
            <person name="Barton G.J."/>
            <person name="Westrop G.D."/>
            <person name="Mueller S."/>
            <person name="Dessi D."/>
            <person name="Fiori P.L."/>
            <person name="Ren Q."/>
            <person name="Paulsen I."/>
            <person name="Zhang H."/>
            <person name="Bastida-Corcuera F.D."/>
            <person name="Simoes-Barbosa A."/>
            <person name="Brown M.T."/>
            <person name="Hayes R.D."/>
            <person name="Mukherjee M."/>
            <person name="Okumura C.Y."/>
            <person name="Schneider R."/>
            <person name="Smith A.J."/>
            <person name="Vanacova S."/>
            <person name="Villalvazo M."/>
            <person name="Haas B.J."/>
            <person name="Pertea M."/>
            <person name="Feldblyum T.V."/>
            <person name="Utterback T.R."/>
            <person name="Shu C.L."/>
            <person name="Osoegawa K."/>
            <person name="de Jong P.J."/>
            <person name="Hrdy I."/>
            <person name="Horvathova L."/>
            <person name="Zubacova Z."/>
            <person name="Dolezal P."/>
            <person name="Malik S.B."/>
            <person name="Logsdon J.M. Jr."/>
            <person name="Henze K."/>
            <person name="Gupta A."/>
            <person name="Wang C.C."/>
            <person name="Dunne R.L."/>
            <person name="Upcroft J.A."/>
            <person name="Upcroft P."/>
            <person name="White O."/>
            <person name="Salzberg S.L."/>
            <person name="Tang P."/>
            <person name="Chiu C.-H."/>
            <person name="Lee Y.-S."/>
            <person name="Embley T.M."/>
            <person name="Coombs G.H."/>
            <person name="Mottram J.C."/>
            <person name="Tachezy J."/>
            <person name="Fraser-Liggett C.M."/>
            <person name="Johnson P.J."/>
        </authorList>
    </citation>
    <scope>NUCLEOTIDE SEQUENCE [LARGE SCALE GENOMIC DNA]</scope>
    <source>
        <strain evidence="4">G3</strain>
    </source>
</reference>